<dbReference type="GO" id="GO:0004386">
    <property type="term" value="F:helicase activity"/>
    <property type="evidence" value="ECO:0007669"/>
    <property type="project" value="UniProtKB-KW"/>
</dbReference>
<dbReference type="CDD" id="cd18793">
    <property type="entry name" value="SF2_C_SNF"/>
    <property type="match status" value="1"/>
</dbReference>
<dbReference type="Pfam" id="PF04434">
    <property type="entry name" value="SWIM"/>
    <property type="match status" value="1"/>
</dbReference>
<feature type="domain" description="SWIM-type" evidence="3">
    <location>
        <begin position="39"/>
        <end position="75"/>
    </location>
</feature>
<dbReference type="GO" id="GO:0005524">
    <property type="term" value="F:ATP binding"/>
    <property type="evidence" value="ECO:0007669"/>
    <property type="project" value="InterPro"/>
</dbReference>
<dbReference type="Gene3D" id="3.40.50.10810">
    <property type="entry name" value="Tandem AAA-ATPase domain"/>
    <property type="match status" value="1"/>
</dbReference>
<evidence type="ECO:0000256" key="1">
    <source>
        <dbReference type="ARBA" id="ARBA00022801"/>
    </source>
</evidence>
<dbReference type="Pfam" id="PF08455">
    <property type="entry name" value="SNF2_assoc"/>
    <property type="match status" value="1"/>
</dbReference>
<dbReference type="PANTHER" id="PTHR10799">
    <property type="entry name" value="SNF2/RAD54 HELICASE FAMILY"/>
    <property type="match status" value="1"/>
</dbReference>
<evidence type="ECO:0000259" key="3">
    <source>
        <dbReference type="PROSITE" id="PS50966"/>
    </source>
</evidence>
<feature type="domain" description="Helicase C-terminal" evidence="5">
    <location>
        <begin position="875"/>
        <end position="1031"/>
    </location>
</feature>
<keyword evidence="7" id="KW-1185">Reference proteome</keyword>
<accession>A0A2A5RXH5</accession>
<feature type="domain" description="Helicase ATP-binding" evidence="4">
    <location>
        <begin position="605"/>
        <end position="763"/>
    </location>
</feature>
<keyword evidence="6" id="KW-0547">Nucleotide-binding</keyword>
<evidence type="ECO:0000259" key="4">
    <source>
        <dbReference type="PROSITE" id="PS51192"/>
    </source>
</evidence>
<dbReference type="InterPro" id="IPR001650">
    <property type="entry name" value="Helicase_C-like"/>
</dbReference>
<organism evidence="6 7">
    <name type="scientific">Pseudolactococcus plantarum</name>
    <dbReference type="NCBI Taxonomy" id="1365"/>
    <lineage>
        <taxon>Bacteria</taxon>
        <taxon>Bacillati</taxon>
        <taxon>Bacillota</taxon>
        <taxon>Bacilli</taxon>
        <taxon>Lactobacillales</taxon>
        <taxon>Streptococcaceae</taxon>
        <taxon>Pseudolactococcus</taxon>
    </lineage>
</organism>
<comment type="caution">
    <text evidence="6">The sequence shown here is derived from an EMBL/GenBank/DDBJ whole genome shotgun (WGS) entry which is preliminary data.</text>
</comment>
<dbReference type="PROSITE" id="PS50966">
    <property type="entry name" value="ZF_SWIM"/>
    <property type="match status" value="1"/>
</dbReference>
<dbReference type="InterPro" id="IPR007527">
    <property type="entry name" value="Znf_SWIM"/>
</dbReference>
<keyword evidence="6" id="KW-0347">Helicase</keyword>
<dbReference type="SMART" id="SM00490">
    <property type="entry name" value="HELICc"/>
    <property type="match status" value="1"/>
</dbReference>
<keyword evidence="1" id="KW-0378">Hydrolase</keyword>
<dbReference type="Proteomes" id="UP000242246">
    <property type="component" value="Unassembled WGS sequence"/>
</dbReference>
<keyword evidence="6" id="KW-0067">ATP-binding</keyword>
<dbReference type="InterPro" id="IPR013663">
    <property type="entry name" value="Helicase_SWF/SNF/SWI_bac"/>
</dbReference>
<dbReference type="InterPro" id="IPR000330">
    <property type="entry name" value="SNF2_N"/>
</dbReference>
<dbReference type="STRING" id="1348632.GCA_001591745_01489"/>
<dbReference type="GO" id="GO:0016787">
    <property type="term" value="F:hydrolase activity"/>
    <property type="evidence" value="ECO:0007669"/>
    <property type="project" value="UniProtKB-KW"/>
</dbReference>
<dbReference type="Pfam" id="PF00271">
    <property type="entry name" value="Helicase_C"/>
    <property type="match status" value="1"/>
</dbReference>
<dbReference type="InterPro" id="IPR038718">
    <property type="entry name" value="SNF2-like_sf"/>
</dbReference>
<sequence length="1038" mass="118179">MSRMMPARVRADGMEIFEQGLMVDVSIKDMKLSADVDGEQVVYDLDGQNDLCFCDVFQKNKRYCKHIAAVEEYLKKSDATAVKEEKKAFAAEVEKSKELLASSDFLSKINDDKHASVVGKIKICLEITDAQLTELFHYHAGEFLVFTLKIKLPNTSRAYIIKDIPHFIALLKQSGDYLIGGTRMVTLLMESFDTVSRHFLSYLLKVTPNQDDIAMTNLYRKLGRYFVPHAGLVPDLLNLCAEMEYTLKLLDRPVTYFSVLPLSDEGELYHFEIKPLDDVIELIVKEVAHYPLFEGEMIYYDHVFYTLNTAQRHIIKLLSTLQASSDGARMLHLDYDDKDRLAQALQVFETIGYVDTPEAFKIRAFKPKFLFDVDRFLNLQVIFDYGDFQITSFKALDTVDFSRNLRLEQRIFDLLKAYGFSIGFDTKIDRPQGQDIYTFFTQLLPEFSKIGEVILSDSVKSLQLTDPIDIDVDQNGGLLDISFKLPQVSDTEFSKLVARIQANAGYYVTESGKLVLLDDKFDAVKHVLSDMPEMLTVEQGKISVPVFKAFQLSKIFDNYTGISFTKKFETLYHHLTEPETFPYSKPEQVDATLRTYQEDGVRWMNMLSAYNMGGVLADDMGLGKTLQSITYLASNLKAGEVGLIVAPSSLIYNWSSEFAKFAESINVVVVNGTKQERNVLLSQKETQIFITSYGSFLKDVSIYQKRDLTYLLIDEAQTVKNFNSKTNKALSQLHARHTFALSGTPIENRVDEIWAIFQIIMPGILGERKQFRKLKYEAISRMIQPFVMRRRKQDVLLELPEKLEMIQYSELEEAQKIIYLAQLEAIQNRVRDMDDYEFSRSKIEILAGITRLRQICDTPALFMSDYAGTSGKLKSLSELLQQIKDSGHRPLIFSQFRKMFPHIEKQLQSAGISSYQLTGSTPVKDRIKMVKAFNAGSRDAFLISLKAGGTGLNLTSADVVILIDLWWNPSVEEQAISRAHRMGQTKTVEVIRLITRGTIEEKIMMLQDSKRDMVSTVLDGGGVDNTISRDEMKTILGI</sequence>
<name>A0A2A5RXH5_9LACT</name>
<keyword evidence="2" id="KW-0863">Zinc-finger</keyword>
<keyword evidence="2" id="KW-0479">Metal-binding</keyword>
<keyword evidence="2" id="KW-0862">Zinc</keyword>
<dbReference type="AlphaFoldDB" id="A0A2A5RXH5"/>
<dbReference type="OrthoDB" id="9760715at2"/>
<dbReference type="EMBL" id="JXJX01000011">
    <property type="protein sequence ID" value="PCS05919.1"/>
    <property type="molecule type" value="Genomic_DNA"/>
</dbReference>
<reference evidence="6 7" key="1">
    <citation type="submission" date="2014-12" db="EMBL/GenBank/DDBJ databases">
        <title>Draft genome sequences of 10 type strains of Lactococcus.</title>
        <authorList>
            <person name="Sun Z."/>
            <person name="Zhong Z."/>
            <person name="Liu W."/>
            <person name="Zhang W."/>
            <person name="Zhang H."/>
        </authorList>
    </citation>
    <scope>NUCLEOTIDE SEQUENCE [LARGE SCALE GENOMIC DNA]</scope>
    <source>
        <strain evidence="6 7">DSM 20686</strain>
    </source>
</reference>
<evidence type="ECO:0000313" key="6">
    <source>
        <dbReference type="EMBL" id="PCS05919.1"/>
    </source>
</evidence>
<proteinExistence type="predicted"/>
<gene>
    <name evidence="6" type="ORF">RU87_GL000381</name>
</gene>
<dbReference type="SMART" id="SM00487">
    <property type="entry name" value="DEXDc"/>
    <property type="match status" value="1"/>
</dbReference>
<evidence type="ECO:0000313" key="7">
    <source>
        <dbReference type="Proteomes" id="UP000242246"/>
    </source>
</evidence>
<evidence type="ECO:0000256" key="2">
    <source>
        <dbReference type="PROSITE-ProRule" id="PRU00325"/>
    </source>
</evidence>
<dbReference type="GO" id="GO:0008270">
    <property type="term" value="F:zinc ion binding"/>
    <property type="evidence" value="ECO:0007669"/>
    <property type="project" value="UniProtKB-KW"/>
</dbReference>
<protein>
    <submittedName>
        <fullName evidence="6">Helicase</fullName>
    </submittedName>
</protein>
<dbReference type="InterPro" id="IPR014001">
    <property type="entry name" value="Helicase_ATP-bd"/>
</dbReference>
<dbReference type="InterPro" id="IPR049730">
    <property type="entry name" value="SNF2/RAD54-like_C"/>
</dbReference>
<dbReference type="PROSITE" id="PS51194">
    <property type="entry name" value="HELICASE_CTER"/>
    <property type="match status" value="1"/>
</dbReference>
<dbReference type="Gene3D" id="3.40.50.300">
    <property type="entry name" value="P-loop containing nucleotide triphosphate hydrolases"/>
    <property type="match status" value="1"/>
</dbReference>
<evidence type="ECO:0000259" key="5">
    <source>
        <dbReference type="PROSITE" id="PS51194"/>
    </source>
</evidence>
<dbReference type="SUPFAM" id="SSF52540">
    <property type="entry name" value="P-loop containing nucleoside triphosphate hydrolases"/>
    <property type="match status" value="2"/>
</dbReference>
<dbReference type="InterPro" id="IPR027417">
    <property type="entry name" value="P-loop_NTPase"/>
</dbReference>
<dbReference type="RefSeq" id="WP_068163897.1">
    <property type="nucleotide sequence ID" value="NZ_JXJX01000011.1"/>
</dbReference>
<dbReference type="Pfam" id="PF00176">
    <property type="entry name" value="SNF2-rel_dom"/>
    <property type="match status" value="1"/>
</dbReference>
<dbReference type="PROSITE" id="PS51192">
    <property type="entry name" value="HELICASE_ATP_BIND_1"/>
    <property type="match status" value="1"/>
</dbReference>